<dbReference type="GeneID" id="92363980"/>
<evidence type="ECO:0000313" key="2">
    <source>
        <dbReference type="EMBL" id="KAG5488196.1"/>
    </source>
</evidence>
<feature type="compositionally biased region" description="Low complexity" evidence="1">
    <location>
        <begin position="893"/>
        <end position="902"/>
    </location>
</feature>
<feature type="compositionally biased region" description="Basic and acidic residues" evidence="1">
    <location>
        <begin position="880"/>
        <end position="892"/>
    </location>
</feature>
<feature type="region of interest" description="Disordered" evidence="1">
    <location>
        <begin position="866"/>
        <end position="905"/>
    </location>
</feature>
<comment type="caution">
    <text evidence="2">The sequence shown here is derived from an EMBL/GenBank/DDBJ whole genome shotgun (WGS) entry which is preliminary data.</text>
</comment>
<feature type="region of interest" description="Disordered" evidence="1">
    <location>
        <begin position="514"/>
        <end position="534"/>
    </location>
</feature>
<evidence type="ECO:0000256" key="1">
    <source>
        <dbReference type="SAM" id="MobiDB-lite"/>
    </source>
</evidence>
<protein>
    <submittedName>
        <fullName evidence="2">Uncharacterized protein</fullName>
    </submittedName>
</protein>
<feature type="compositionally biased region" description="Low complexity" evidence="1">
    <location>
        <begin position="709"/>
        <end position="722"/>
    </location>
</feature>
<feature type="region of interest" description="Disordered" evidence="1">
    <location>
        <begin position="182"/>
        <end position="232"/>
    </location>
</feature>
<dbReference type="RefSeq" id="XP_067066244.1">
    <property type="nucleotide sequence ID" value="XM_067210046.1"/>
</dbReference>
<feature type="compositionally biased region" description="Basic and acidic residues" evidence="1">
    <location>
        <begin position="959"/>
        <end position="974"/>
    </location>
</feature>
<evidence type="ECO:0000313" key="3">
    <source>
        <dbReference type="Proteomes" id="UP000674143"/>
    </source>
</evidence>
<sequence length="1151" mass="124263">MRRLQRHIIATASSCGYCSFSSTLRFLCCFRRESSERASRYRHQRCPARERHRPLSGTTRSCPPSPGCSGCAAAEAFGMQASGAATVDVDVDVTVTCSSLMSELRRVFPWSAAYCLWQQQRRRTSGHSAWSALSSAAAQGEGCALSKPFTPDEGYDWRHLFLVRYEPHPALLPATPEIQRDAAEQACNRSAPAAQRGVAGRGSSERRRSSGSGRRSHEDIRGAPPGMATAATAESMCASRALQLWREVLLSSSSSYTAASCPAFKWQEGDSSHAAPKGAVRTSMAGRRCANEGTRTPAAWPMGSSTTLCTGGGARTKQSAAPLPPSLFAWSTPPTYELYHLSEYVHHPGSGAASHTHASPLQVTEATETSLEQRRRRSSIVRRLRRVGRLHAIPGLPQLPPLLLSRERELSSEETLDGAVGRVESTRQRSARVAQVGADEAGTLQVMTIADKACGIEGDADTSVEGEDVLSGTVCCLHDYCHFLIGGVRWEGHLEEGDATDGVDGAEYLLPLKGQRTEGSSASTDRDAHVPDSASERVCSAAGISGFTSADAAAAAPSPLPTANTAAPATVWRFAPPLSRASGQTSRGVGLTNVPERWRVRADDGIGKSDLSGLGQQRQELCVTEGAATAGIRPRHFYEDAGHHHWNRINLHAFMDAMARVRHRFHEPSRTTAAAAASVSSPVPGQRVHVAAPVPKHQQRAARARQERAAPTTAARGPPLSSAPCAAPSLMVSDASEAGCSTEALSASHGVGVLLAHQHEWISFSVLFHAHAVQLPGTSAKSAAGLASARSLDLSHLYCFPHPPCRLSTEELEEWAHAARRRWSEWERVHKRCCDRRRRSDNRSEREEEVDDHSPHGLRCLPPIHCLTGRGQSTARRLSRRTESSHRERRTASEPSAYLPASAAPPMPSPRTWLVYVHPDVSLQTVPRLWTCVFGEDAPSSAVEGTEGARGACTTTREAGGRNEADGGREEEAGRGGCGDEAEDGHVRPSYFHAAVARKRRRQAGEVEILCRYLLLTMLPLSNVSAASCSHQAHASVRTRARSRGRLVAGAPTKATAGVAFLAPSMAASPASAAAPQRLPASAAAVPHEEEHRLHQLRVLDCTLAVSPLPRSTDLLKRRQWLTKPFVLAEEMRYGRVVKYRRAELVVPRVW</sequence>
<gene>
    <name evidence="2" type="ORF">LSCM4_08175</name>
</gene>
<feature type="region of interest" description="Disordered" evidence="1">
    <location>
        <begin position="693"/>
        <end position="722"/>
    </location>
</feature>
<proteinExistence type="predicted"/>
<reference evidence="3" key="2">
    <citation type="journal article" date="2021" name="Sci. Data">
        <title>Chromosome-scale genome sequencing, assembly and annotation of six genomes from subfamily Leishmaniinae.</title>
        <authorList>
            <person name="Almutairi H."/>
            <person name="Urbaniak M.D."/>
            <person name="Bates M.D."/>
            <person name="Jariyapan N."/>
            <person name="Kwakye-Nuako G."/>
            <person name="Thomaz Soccol V."/>
            <person name="Al-Salem W.S."/>
            <person name="Dillon R.J."/>
            <person name="Bates P.A."/>
            <person name="Gatherer D."/>
        </authorList>
    </citation>
    <scope>NUCLEOTIDE SEQUENCE [LARGE SCALE GENOMIC DNA]</scope>
</reference>
<feature type="compositionally biased region" description="Low complexity" evidence="1">
    <location>
        <begin position="222"/>
        <end position="232"/>
    </location>
</feature>
<name>A0A836KV52_9TRYP</name>
<accession>A0A836KV52</accession>
<feature type="region of interest" description="Disordered" evidence="1">
    <location>
        <begin position="837"/>
        <end position="856"/>
    </location>
</feature>
<dbReference type="Proteomes" id="UP000674143">
    <property type="component" value="Unassembled WGS sequence"/>
</dbReference>
<organism evidence="2 3">
    <name type="scientific">Leishmania orientalis</name>
    <dbReference type="NCBI Taxonomy" id="2249476"/>
    <lineage>
        <taxon>Eukaryota</taxon>
        <taxon>Discoba</taxon>
        <taxon>Euglenozoa</taxon>
        <taxon>Kinetoplastea</taxon>
        <taxon>Metakinetoplastina</taxon>
        <taxon>Trypanosomatida</taxon>
        <taxon>Trypanosomatidae</taxon>
        <taxon>Leishmaniinae</taxon>
        <taxon>Leishmania</taxon>
    </lineage>
</organism>
<feature type="region of interest" description="Disordered" evidence="1">
    <location>
        <begin position="939"/>
        <end position="984"/>
    </location>
</feature>
<dbReference type="KEGG" id="loi:92363980"/>
<dbReference type="AlphaFoldDB" id="A0A836KV52"/>
<keyword evidence="3" id="KW-1185">Reference proteome</keyword>
<reference evidence="3" key="1">
    <citation type="journal article" date="2021" name="Microbiol. Resour. Announc.">
        <title>LGAAP: Leishmaniinae Genome Assembly and Annotation Pipeline.</title>
        <authorList>
            <person name="Almutairi H."/>
            <person name="Urbaniak M.D."/>
            <person name="Bates M.D."/>
            <person name="Jariyapan N."/>
            <person name="Kwakye-Nuako G."/>
            <person name="Thomaz-Soccol V."/>
            <person name="Al-Salem W.S."/>
            <person name="Dillon R.J."/>
            <person name="Bates P.A."/>
            <person name="Gatherer D."/>
        </authorList>
    </citation>
    <scope>NUCLEOTIDE SEQUENCE [LARGE SCALE GENOMIC DNA]</scope>
</reference>
<dbReference type="EMBL" id="JAFHLR010000002">
    <property type="protein sequence ID" value="KAG5488196.1"/>
    <property type="molecule type" value="Genomic_DNA"/>
</dbReference>